<accession>A0A7D7R651</accession>
<gene>
    <name evidence="2" type="ORF">H1R16_01370</name>
    <name evidence="1" type="ORF">H2507_01900</name>
</gene>
<evidence type="ECO:0000313" key="3">
    <source>
        <dbReference type="Proteomes" id="UP000515349"/>
    </source>
</evidence>
<evidence type="ECO:0000313" key="4">
    <source>
        <dbReference type="Proteomes" id="UP000539710"/>
    </source>
</evidence>
<protein>
    <submittedName>
        <fullName evidence="2">Uncharacterized protein</fullName>
    </submittedName>
</protein>
<evidence type="ECO:0000313" key="1">
    <source>
        <dbReference type="EMBL" id="MBA5245913.1"/>
    </source>
</evidence>
<reference evidence="4" key="2">
    <citation type="submission" date="2020-07" db="EMBL/GenBank/DDBJ databases">
        <title>Flavobacterium sp. xlx-214.</title>
        <authorList>
            <person name="Yang C."/>
        </authorList>
    </citation>
    <scope>NUCLEOTIDE SEQUENCE [LARGE SCALE GENOMIC DNA]</scope>
    <source>
        <strain evidence="4">CX-624</strain>
    </source>
</reference>
<reference evidence="2 3" key="1">
    <citation type="submission" date="2020-07" db="EMBL/GenBank/DDBJ databases">
        <title>Chryseobacterium sp.cx-624.</title>
        <authorList>
            <person name="Yang C."/>
        </authorList>
    </citation>
    <scope>NUCLEOTIDE SEQUENCE [LARGE SCALE GENOMIC DNA]</scope>
    <source>
        <strain evidence="3">cx-624</strain>
        <strain evidence="2">Cx-624</strain>
    </source>
</reference>
<name>A0A7D7R651_9FLAO</name>
<organism evidence="2 3">
    <name type="scientific">Marnyiella aurantia</name>
    <dbReference type="NCBI Taxonomy" id="2758037"/>
    <lineage>
        <taxon>Bacteria</taxon>
        <taxon>Pseudomonadati</taxon>
        <taxon>Bacteroidota</taxon>
        <taxon>Flavobacteriia</taxon>
        <taxon>Flavobacteriales</taxon>
        <taxon>Weeksellaceae</taxon>
        <taxon>Marnyiella</taxon>
    </lineage>
</organism>
<evidence type="ECO:0000313" key="2">
    <source>
        <dbReference type="EMBL" id="QMS98689.1"/>
    </source>
</evidence>
<sequence length="123" mass="14076">MELPHNFPDKEKRDAVRRHIQSLIRLNSAAVHEWSAVVGLEFVAENEPEGNVCFARSPAIRDDYRTIFTAEDLLDYVMAVLYSEVSALPSLDFAEVDVKDILQPTDSQTFWKLVRNGRQLRSV</sequence>
<dbReference type="EMBL" id="CP059472">
    <property type="protein sequence ID" value="QMS98689.1"/>
    <property type="molecule type" value="Genomic_DNA"/>
</dbReference>
<reference evidence="1" key="3">
    <citation type="submission" date="2020-07" db="EMBL/GenBank/DDBJ databases">
        <authorList>
            <person name="Yang C."/>
        </authorList>
    </citation>
    <scope>NUCLEOTIDE SEQUENCE</scope>
    <source>
        <strain evidence="1">Cx-624</strain>
    </source>
</reference>
<dbReference type="Proteomes" id="UP000539710">
    <property type="component" value="Unassembled WGS sequence"/>
</dbReference>
<dbReference type="EMBL" id="JACEUX010000001">
    <property type="protein sequence ID" value="MBA5245913.1"/>
    <property type="molecule type" value="Genomic_DNA"/>
</dbReference>
<dbReference type="KEGG" id="cbau:H1R16_01370"/>
<proteinExistence type="predicted"/>
<keyword evidence="4" id="KW-1185">Reference proteome</keyword>
<dbReference type="RefSeq" id="WP_181886025.1">
    <property type="nucleotide sequence ID" value="NZ_CP059472.1"/>
</dbReference>
<dbReference type="Proteomes" id="UP000515349">
    <property type="component" value="Chromosome"/>
</dbReference>
<dbReference type="AlphaFoldDB" id="A0A7D7R651"/>